<feature type="region of interest" description="Disordered" evidence="1">
    <location>
        <begin position="63"/>
        <end position="92"/>
    </location>
</feature>
<feature type="region of interest" description="Disordered" evidence="1">
    <location>
        <begin position="19"/>
        <end position="49"/>
    </location>
</feature>
<dbReference type="EMBL" id="FOAW01000005">
    <property type="protein sequence ID" value="SEL00689.1"/>
    <property type="molecule type" value="Genomic_DNA"/>
</dbReference>
<evidence type="ECO:0000313" key="3">
    <source>
        <dbReference type="Proteomes" id="UP000198677"/>
    </source>
</evidence>
<gene>
    <name evidence="2" type="ORF">SAMN05444583_105110</name>
</gene>
<dbReference type="Proteomes" id="UP000198677">
    <property type="component" value="Unassembled WGS sequence"/>
</dbReference>
<sequence length="227" mass="22817">MKLGSGVGGARVRAAGGGLGCVRVSTGGLDRQDQSRRTARCSVASRDDLPPLSCARSACAIPRRSSRGVGPDSGSGGGPPRSGGHRARAKASRVNPVYRCPPGAAPCTQDDIMSIIGCAPNCLIMPPSSHSSRPASPCCRNPSGCSAACSDGWSDLSVGGPPVSATFSPSALDCPRVVPSEAPCRPPVPSGACPGLAGLSMAAPPPPGYVTLICHCDVLGWLRPLPL</sequence>
<reference evidence="3" key="1">
    <citation type="submission" date="2016-10" db="EMBL/GenBank/DDBJ databases">
        <authorList>
            <person name="Varghese N."/>
            <person name="Submissions S."/>
        </authorList>
    </citation>
    <scope>NUCLEOTIDE SEQUENCE [LARGE SCALE GENOMIC DNA]</scope>
    <source>
        <strain evidence="3">DSM 44675</strain>
    </source>
</reference>
<accession>A0A1H7LPB9</accession>
<name>A0A1H7LPB9_9NOCA</name>
<keyword evidence="3" id="KW-1185">Reference proteome</keyword>
<dbReference type="AlphaFoldDB" id="A0A1H7LPB9"/>
<protein>
    <submittedName>
        <fullName evidence="2">Uncharacterized protein</fullName>
    </submittedName>
</protein>
<evidence type="ECO:0000256" key="1">
    <source>
        <dbReference type="SAM" id="MobiDB-lite"/>
    </source>
</evidence>
<organism evidence="2 3">
    <name type="scientific">Rhodococcus maanshanensis</name>
    <dbReference type="NCBI Taxonomy" id="183556"/>
    <lineage>
        <taxon>Bacteria</taxon>
        <taxon>Bacillati</taxon>
        <taxon>Actinomycetota</taxon>
        <taxon>Actinomycetes</taxon>
        <taxon>Mycobacteriales</taxon>
        <taxon>Nocardiaceae</taxon>
        <taxon>Rhodococcus</taxon>
    </lineage>
</organism>
<proteinExistence type="predicted"/>
<feature type="compositionally biased region" description="Gly residues" evidence="1">
    <location>
        <begin position="71"/>
        <end position="81"/>
    </location>
</feature>
<evidence type="ECO:0000313" key="2">
    <source>
        <dbReference type="EMBL" id="SEL00689.1"/>
    </source>
</evidence>